<sequence length="78" mass="8924">MSTTRTSTEPLPDDTAVIDPVPIRVAEARRLQDRYGATTVWFGYFTQEWWALVDRERLVEGENPERLGAEIMAARRSA</sequence>
<gene>
    <name evidence="1" type="ORF">FXF69_24950</name>
</gene>
<name>A0A5D0NJ26_9ACTN</name>
<organism evidence="1 2">
    <name type="scientific">Actinomadura chibensis</name>
    <dbReference type="NCBI Taxonomy" id="392828"/>
    <lineage>
        <taxon>Bacteria</taxon>
        <taxon>Bacillati</taxon>
        <taxon>Actinomycetota</taxon>
        <taxon>Actinomycetes</taxon>
        <taxon>Streptosporangiales</taxon>
        <taxon>Thermomonosporaceae</taxon>
        <taxon>Actinomadura</taxon>
    </lineage>
</organism>
<accession>A0A5D0NJ26</accession>
<proteinExistence type="predicted"/>
<evidence type="ECO:0000313" key="2">
    <source>
        <dbReference type="Proteomes" id="UP000323380"/>
    </source>
</evidence>
<comment type="caution">
    <text evidence="1">The sequence shown here is derived from an EMBL/GenBank/DDBJ whole genome shotgun (WGS) entry which is preliminary data.</text>
</comment>
<dbReference type="AlphaFoldDB" id="A0A5D0NJ26"/>
<evidence type="ECO:0000313" key="1">
    <source>
        <dbReference type="EMBL" id="TYB44201.1"/>
    </source>
</evidence>
<reference evidence="1 2" key="1">
    <citation type="submission" date="2019-08" db="EMBL/GenBank/DDBJ databases">
        <title>Actinomadura sp. nov. CYP1-5 isolated from mountain soil.</title>
        <authorList>
            <person name="Songsumanus A."/>
            <person name="Kuncharoen N."/>
            <person name="Kudo T."/>
            <person name="Yuki M."/>
            <person name="Igarashi Y."/>
            <person name="Tanasupawat S."/>
        </authorList>
    </citation>
    <scope>NUCLEOTIDE SEQUENCE [LARGE SCALE GENOMIC DNA]</scope>
    <source>
        <strain evidence="1 2">JCM 14158</strain>
    </source>
</reference>
<protein>
    <submittedName>
        <fullName evidence="1">Uncharacterized protein</fullName>
    </submittedName>
</protein>
<dbReference type="STRING" id="1220554.GCA_001552135_07023"/>
<dbReference type="EMBL" id="VSFG01000005">
    <property type="protein sequence ID" value="TYB44201.1"/>
    <property type="molecule type" value="Genomic_DNA"/>
</dbReference>
<keyword evidence="2" id="KW-1185">Reference proteome</keyword>
<dbReference type="Proteomes" id="UP000323380">
    <property type="component" value="Unassembled WGS sequence"/>
</dbReference>
<dbReference type="RefSeq" id="WP_067902048.1">
    <property type="nucleotide sequence ID" value="NZ_VSFG01000005.1"/>
</dbReference>